<reference evidence="1" key="2">
    <citation type="submission" date="2016-06" db="EMBL/GenBank/DDBJ databases">
        <title>The genome of a short-lived fish provides insights into sex chromosome evolution and the genetic control of aging.</title>
        <authorList>
            <person name="Reichwald K."/>
            <person name="Felder M."/>
            <person name="Petzold A."/>
            <person name="Koch P."/>
            <person name="Groth M."/>
            <person name="Platzer M."/>
        </authorList>
    </citation>
    <scope>NUCLEOTIDE SEQUENCE</scope>
    <source>
        <tissue evidence="1">Brain</tissue>
    </source>
</reference>
<accession>A0A1A8FEV9</accession>
<dbReference type="EMBL" id="HAEB01010137">
    <property type="protein sequence ID" value="SBQ56664.1"/>
    <property type="molecule type" value="Transcribed_RNA"/>
</dbReference>
<organism evidence="1">
    <name type="scientific">Nothobranchius korthausae</name>
    <dbReference type="NCBI Taxonomy" id="1143690"/>
    <lineage>
        <taxon>Eukaryota</taxon>
        <taxon>Metazoa</taxon>
        <taxon>Chordata</taxon>
        <taxon>Craniata</taxon>
        <taxon>Vertebrata</taxon>
        <taxon>Euteleostomi</taxon>
        <taxon>Actinopterygii</taxon>
        <taxon>Neopterygii</taxon>
        <taxon>Teleostei</taxon>
        <taxon>Neoteleostei</taxon>
        <taxon>Acanthomorphata</taxon>
        <taxon>Ovalentaria</taxon>
        <taxon>Atherinomorphae</taxon>
        <taxon>Cyprinodontiformes</taxon>
        <taxon>Nothobranchiidae</taxon>
        <taxon>Nothobranchius</taxon>
    </lineage>
</organism>
<reference evidence="1" key="1">
    <citation type="submission" date="2016-05" db="EMBL/GenBank/DDBJ databases">
        <authorList>
            <person name="Lavstsen T."/>
            <person name="Jespersen J.S."/>
        </authorList>
    </citation>
    <scope>NUCLEOTIDE SEQUENCE</scope>
    <source>
        <tissue evidence="1">Brain</tissue>
    </source>
</reference>
<sequence length="51" mass="5637">LPAAGRTNRGSVPLRISPMCDLMPASAEKTGRMKKFRRTLSESFRSIASKK</sequence>
<feature type="non-terminal residue" evidence="1">
    <location>
        <position position="51"/>
    </location>
</feature>
<proteinExistence type="predicted"/>
<name>A0A1A8FEV9_9TELE</name>
<dbReference type="AlphaFoldDB" id="A0A1A8FEV9"/>
<protein>
    <submittedName>
        <fullName evidence="1">Uncharacterized protein</fullName>
    </submittedName>
</protein>
<feature type="non-terminal residue" evidence="1">
    <location>
        <position position="1"/>
    </location>
</feature>
<gene>
    <name evidence="1" type="primary">Nfu_g_1_001227</name>
</gene>
<evidence type="ECO:0000313" key="1">
    <source>
        <dbReference type="EMBL" id="SBQ56664.1"/>
    </source>
</evidence>